<feature type="binding site" evidence="4">
    <location>
        <position position="1082"/>
    </location>
    <ligand>
        <name>Zn(2+)</name>
        <dbReference type="ChEBI" id="CHEBI:29105"/>
    </ligand>
</feature>
<feature type="binding site" evidence="4">
    <location>
        <position position="788"/>
    </location>
    <ligand>
        <name>Zn(2+)</name>
        <dbReference type="ChEBI" id="CHEBI:29105"/>
    </ligand>
</feature>
<feature type="domain" description="Hcy-binding" evidence="5">
    <location>
        <begin position="539"/>
        <end position="874"/>
    </location>
</feature>
<dbReference type="PANTHER" id="PTHR11103:SF18">
    <property type="entry name" value="SLR1189 PROTEIN"/>
    <property type="match status" value="1"/>
</dbReference>
<proteinExistence type="predicted"/>
<comment type="cofactor">
    <cofactor evidence="4">
        <name>Zn(2+)</name>
        <dbReference type="ChEBI" id="CHEBI:29105"/>
    </cofactor>
</comment>
<dbReference type="Pfam" id="PF02574">
    <property type="entry name" value="S-methyl_trans"/>
    <property type="match status" value="6"/>
</dbReference>
<keyword evidence="7" id="KW-1185">Reference proteome</keyword>
<evidence type="ECO:0000313" key="6">
    <source>
        <dbReference type="EMBL" id="KAJ8314969.1"/>
    </source>
</evidence>
<dbReference type="Proteomes" id="UP001217089">
    <property type="component" value="Unassembled WGS sequence"/>
</dbReference>
<dbReference type="EMBL" id="JARBDR010000337">
    <property type="protein sequence ID" value="KAJ8314969.1"/>
    <property type="molecule type" value="Genomic_DNA"/>
</dbReference>
<dbReference type="InterPro" id="IPR036589">
    <property type="entry name" value="HCY_dom_sf"/>
</dbReference>
<feature type="binding site" evidence="4">
    <location>
        <position position="1133"/>
    </location>
    <ligand>
        <name>Zn(2+)</name>
        <dbReference type="ChEBI" id="CHEBI:29105"/>
    </ligand>
</feature>
<accession>A0ABQ9FCB2</accession>
<dbReference type="PANTHER" id="PTHR11103">
    <property type="entry name" value="SLR1189 PROTEIN"/>
    <property type="match status" value="1"/>
</dbReference>
<comment type="caution">
    <text evidence="6">The sequence shown here is derived from an EMBL/GenBank/DDBJ whole genome shotgun (WGS) entry which is preliminary data.</text>
</comment>
<keyword evidence="2 4" id="KW-0808">Transferase</keyword>
<organism evidence="6 7">
    <name type="scientific">Tegillarca granosa</name>
    <name type="common">Malaysian cockle</name>
    <name type="synonym">Anadara granosa</name>
    <dbReference type="NCBI Taxonomy" id="220873"/>
    <lineage>
        <taxon>Eukaryota</taxon>
        <taxon>Metazoa</taxon>
        <taxon>Spiralia</taxon>
        <taxon>Lophotrochozoa</taxon>
        <taxon>Mollusca</taxon>
        <taxon>Bivalvia</taxon>
        <taxon>Autobranchia</taxon>
        <taxon>Pteriomorphia</taxon>
        <taxon>Arcoida</taxon>
        <taxon>Arcoidea</taxon>
        <taxon>Arcidae</taxon>
        <taxon>Tegillarca</taxon>
    </lineage>
</organism>
<evidence type="ECO:0000256" key="4">
    <source>
        <dbReference type="PROSITE-ProRule" id="PRU00333"/>
    </source>
</evidence>
<feature type="binding site" evidence="4">
    <location>
        <position position="1134"/>
    </location>
    <ligand>
        <name>Zn(2+)</name>
        <dbReference type="ChEBI" id="CHEBI:29105"/>
    </ligand>
</feature>
<name>A0ABQ9FCB2_TEGGR</name>
<feature type="domain" description="Hcy-binding" evidence="5">
    <location>
        <begin position="875"/>
        <end position="1148"/>
    </location>
</feature>
<evidence type="ECO:0000313" key="7">
    <source>
        <dbReference type="Proteomes" id="UP001217089"/>
    </source>
</evidence>
<feature type="binding site" evidence="4">
    <location>
        <position position="206"/>
    </location>
    <ligand>
        <name>Zn(2+)</name>
        <dbReference type="ChEBI" id="CHEBI:29105"/>
    </ligand>
</feature>
<feature type="non-terminal residue" evidence="6">
    <location>
        <position position="1421"/>
    </location>
</feature>
<keyword evidence="4" id="KW-0862">Zinc</keyword>
<dbReference type="SUPFAM" id="SSF82282">
    <property type="entry name" value="Homocysteine S-methyltransferase"/>
    <property type="match status" value="5"/>
</dbReference>
<keyword evidence="1 4" id="KW-0489">Methyltransferase</keyword>
<dbReference type="PROSITE" id="PS50970">
    <property type="entry name" value="HCY"/>
    <property type="match status" value="3"/>
</dbReference>
<comment type="pathway">
    <text evidence="3">Amino-acid biosynthesis; L-methionine biosynthesis via de novo pathway.</text>
</comment>
<reference evidence="6 7" key="1">
    <citation type="submission" date="2022-12" db="EMBL/GenBank/DDBJ databases">
        <title>Chromosome-level genome of Tegillarca granosa.</title>
        <authorList>
            <person name="Kim J."/>
        </authorList>
    </citation>
    <scope>NUCLEOTIDE SEQUENCE [LARGE SCALE GENOMIC DNA]</scope>
    <source>
        <strain evidence="6">Teg-2019</strain>
        <tissue evidence="6">Adductor muscle</tissue>
    </source>
</reference>
<keyword evidence="4" id="KW-0479">Metal-binding</keyword>
<dbReference type="InterPro" id="IPR003726">
    <property type="entry name" value="HCY_dom"/>
</dbReference>
<evidence type="ECO:0000256" key="1">
    <source>
        <dbReference type="ARBA" id="ARBA00022603"/>
    </source>
</evidence>
<feature type="binding site" evidence="4">
    <location>
        <position position="860"/>
    </location>
    <ligand>
        <name>Zn(2+)</name>
        <dbReference type="ChEBI" id="CHEBI:29105"/>
    </ligand>
</feature>
<feature type="binding site" evidence="4">
    <location>
        <position position="859"/>
    </location>
    <ligand>
        <name>Zn(2+)</name>
        <dbReference type="ChEBI" id="CHEBI:29105"/>
    </ligand>
</feature>
<evidence type="ECO:0000259" key="5">
    <source>
        <dbReference type="PROSITE" id="PS50970"/>
    </source>
</evidence>
<protein>
    <recommendedName>
        <fullName evidence="5">Hcy-binding domain-containing protein</fullName>
    </recommendedName>
</protein>
<evidence type="ECO:0000256" key="2">
    <source>
        <dbReference type="ARBA" id="ARBA00022679"/>
    </source>
</evidence>
<sequence length="1421" mass="158361">MLERLRDGDSIIIAEGFMWECERRGYLSLGAFIPEVILENPGLVKGIHEEYVHAGTDVVEAFTYYGHRSKLRKIGREDDLEKLNRTALRIAREVADASGKLMAGALCGTHEYKEGDAKAIAEVKAMFKELIEWSVEEKADFIIAETFATLGEAMLALEAIKEYGEGLPAVITITPHVPDHTYDNVPLAEACLKLENAGADVVGLNCARGPETMLPLLREIRALCKGPVAALPVPFRTNNECKTFQGVLLQYLDLNCVMCSRSDVRRFAQEAKELGVNYIGLCCGNAPNYLREIAEVYGRKPPASKYAPDIQKNPAFEDDANNSWQNGGSVLVAEGILWECERRGYLSFGKYLPEVLLDNPSVVKTIHEEFVHAGTDVVEAFTYFAIRTKLRQYGLEDQLEKMNRTALKMAREVANTSGKLMAGAEMVEWSVEEGADYIIGLPAVITFAAHDPDSTIDNVPLPEACRRMEEAGADVVGLNCVRGKLLAYVDAACKMCSRSDIREFAEAAKEMGINYIGLCCGNAPNYFREIAEVYDRKPPASTYRPNFEQAKIFTDNPDPEWYKFIVGLLERLQDGDSIIIAEGFMWECERRDYLSLGAFIPEVILENPGLYYGHRSKLRKIGREDDLEKLNRTALRIAREVADASGKLMAGALCGTHEYKEGDRLRDGDSIIIAEGFMWECERRDYLSLGAFIPDVILLRLTGIYFLRTQELIEWSVEEKADFIIAETFATLGEAMLALEAIKEYGKGLPAVITITPHVPDHTYDNVPLAEACLKLENAGAAVVGLNCARGPETMGPVAALPVPFRTNNECKTFQGLKDPKTDELLQYLDLNCVMCSRSDVRRFAQDAKELGVNYIGLCCGNAPNYLREIAEVYGRLVERLRDGDSIIIAEGFMWECERRGYLSLGAFIPEVILENPELVKGIHEEYVHAGTDIVEAFTYYGHRSKLRKIGREDDLEKLNRTALRIAREVADASGKLMAGALCGTHEYKKGDAKAIAEVKAMFKELIEWSVEEKADFIIAETFATLGEAMLALEAIKEYGKGLPAVITITPHVPDHTYDNVPLAEACLKLENAGAAVVGLNCARGPETMLPLLREIRALCKYLDLNCVMCSRSDVRRFAQEAKELGVNYIGLCCGNAPNYLREIAEVYGRKPPASCVLVAEGILWECERRGYLSFGKYLPEVLLDNPSVVKTIHEEFVHAGTDVVEAFTYFALRTKLRQYGLEDQLEKMNRTALKMAREVADTSGKLMAGAEMVEWSVEEGADYIIGLPAVITFAAHDPDSTIDNVPLPEACRRMEEAGADVVGLNCVRGPKSMLPLLQEIKNVCKFKNAKMRFFDLGKLLAYVDAACKMCSRSDIREFAEAAKEMGINYIGLCCRNAPNYFREIAEVYDRKPPASTYRPNFEQAKIFTDNPDPEWYKFIV</sequence>
<gene>
    <name evidence="6" type="ORF">KUTeg_007119</name>
</gene>
<feature type="binding site" evidence="4">
    <location>
        <position position="283"/>
    </location>
    <ligand>
        <name>Zn(2+)</name>
        <dbReference type="ChEBI" id="CHEBI:29105"/>
    </ligand>
</feature>
<feature type="domain" description="Hcy-binding" evidence="5">
    <location>
        <begin position="1"/>
        <end position="297"/>
    </location>
</feature>
<evidence type="ECO:0000256" key="3">
    <source>
        <dbReference type="ARBA" id="ARBA00034478"/>
    </source>
</evidence>
<feature type="binding site" evidence="4">
    <location>
        <position position="282"/>
    </location>
    <ligand>
        <name>Zn(2+)</name>
        <dbReference type="ChEBI" id="CHEBI:29105"/>
    </ligand>
</feature>
<dbReference type="Gene3D" id="3.20.20.330">
    <property type="entry name" value="Homocysteine-binding-like domain"/>
    <property type="match status" value="7"/>
</dbReference>